<dbReference type="Proteomes" id="UP000008777">
    <property type="component" value="Segment"/>
</dbReference>
<dbReference type="GO" id="GO:0019028">
    <property type="term" value="C:viral capsid"/>
    <property type="evidence" value="ECO:0007669"/>
    <property type="project" value="UniProtKB-KW"/>
</dbReference>
<keyword evidence="2" id="KW-1185">Reference proteome</keyword>
<evidence type="ECO:0000313" key="2">
    <source>
        <dbReference type="Proteomes" id="UP000008777"/>
    </source>
</evidence>
<sequence>MSIFSMRLSKIPMPLLIAALVATTAVVVYLQLSVVSVPIVADPNFTTTLVAGTPYLWRGAASEFNIASNATIKLTYMPVAHVIYLNGPLGNITLGGGKWVVYLKGGRPLLVEKVTYSTGFSVYYIFKLVNMTKVSGLSVLVPNVFTVGDVLSSDEFSAILSLGATTPLYRVTQITTNGTHIMVQLGDASLSQVDQTDYFQLPPVVETTATKITSSGFGVSYVANTTTVSAYVMPYQHIVIVPKANARVVITAK</sequence>
<name>Q6ZYI4_PSVY</name>
<accession>Q6ZYI4</accession>
<dbReference type="EMBL" id="AJ635161">
    <property type="protein sequence ID" value="CAG25638.1"/>
    <property type="molecule type" value="Genomic_DNA"/>
</dbReference>
<dbReference type="RefSeq" id="YP_015540.1">
    <property type="nucleotide sequence ID" value="NC_005872.1"/>
</dbReference>
<dbReference type="GeneID" id="2806861"/>
<evidence type="ECO:0000313" key="1">
    <source>
        <dbReference type="EMBL" id="CAG25638.1"/>
    </source>
</evidence>
<reference evidence="1 2" key="1">
    <citation type="journal article" date="2004" name="Virology">
        <title>Morphology and genome organisation of the virus PSV of the hyperthermophilic archaeal genera Pyrobaculum and Thermoproteus: A novel virus family, the Globuloviridae.</title>
        <authorList>
            <person name="Haering M."/>
            <person name="Peng X."/>
            <person name="Bruegger K."/>
            <person name="Rachel R."/>
            <person name="Stetter K.O."/>
            <person name="Garrett R.A."/>
            <person name="Prangishvili D."/>
        </authorList>
    </citation>
    <scope>NUCLEOTIDE SEQUENCE [LARGE SCALE GENOMIC DNA]</scope>
    <source>
        <strain evidence="2">Isolate United States/Yellowstone</strain>
    </source>
</reference>
<organismHost>
    <name type="scientific">Pyrobaculum</name>
    <dbReference type="NCBI Taxonomy" id="2276"/>
</organismHost>
<protein>
    <submittedName>
        <fullName evidence="1">Virus coat protein VP3</fullName>
    </submittedName>
</protein>
<dbReference type="KEGG" id="vg:2806861"/>
<organismHost>
    <name type="scientific">Thermoproteus tenax</name>
    <dbReference type="NCBI Taxonomy" id="2271"/>
</organismHost>
<proteinExistence type="predicted"/>
<keyword evidence="1" id="KW-0946">Virion</keyword>
<organism evidence="1 2">
    <name type="scientific">Pyrobaculum spherical virus (isolate United States/Yellowstone)</name>
    <name type="common">PSV</name>
    <dbReference type="NCBI Taxonomy" id="654907"/>
    <lineage>
        <taxon>Viruses</taxon>
        <taxon>Viruses incertae sedis</taxon>
        <taxon>Globuloviridae</taxon>
        <taxon>Alphaglobulovirus</taxon>
        <taxon>Alphaglobulovirus obsidianense</taxon>
    </lineage>
</organism>
<keyword evidence="1" id="KW-0167">Capsid protein</keyword>
<gene>
    <name evidence="1" type="primary">vp3</name>
</gene>